<gene>
    <name evidence="1" type="ORF">K8F61_10890</name>
</gene>
<protein>
    <submittedName>
        <fullName evidence="1">Uncharacterized protein</fullName>
    </submittedName>
</protein>
<dbReference type="Proteomes" id="UP001199642">
    <property type="component" value="Chromosome"/>
</dbReference>
<dbReference type="RefSeq" id="WP_231819127.1">
    <property type="nucleotide sequence ID" value="NZ_CP082781.1"/>
</dbReference>
<organism evidence="1 2">
    <name type="scientific">Microbacterium resistens</name>
    <dbReference type="NCBI Taxonomy" id="156977"/>
    <lineage>
        <taxon>Bacteria</taxon>
        <taxon>Bacillati</taxon>
        <taxon>Actinomycetota</taxon>
        <taxon>Actinomycetes</taxon>
        <taxon>Micrococcales</taxon>
        <taxon>Microbacteriaceae</taxon>
        <taxon>Microbacterium</taxon>
    </lineage>
</organism>
<evidence type="ECO:0000313" key="1">
    <source>
        <dbReference type="EMBL" id="UGS25200.1"/>
    </source>
</evidence>
<sequence length="52" mass="5928">MGWARFVSLRSLNGRYFLRSLSEERSDETKRGDPASGVARLVSLRSLDDRRG</sequence>
<evidence type="ECO:0000313" key="2">
    <source>
        <dbReference type="Proteomes" id="UP001199642"/>
    </source>
</evidence>
<keyword evidence="2" id="KW-1185">Reference proteome</keyword>
<dbReference type="EMBL" id="CP082781">
    <property type="protein sequence ID" value="UGS25200.1"/>
    <property type="molecule type" value="Genomic_DNA"/>
</dbReference>
<reference evidence="1 2" key="1">
    <citation type="submission" date="2023-01" db="EMBL/GenBank/DDBJ databases">
        <title>Characterization of estradiol degrading bacteria Microbacterium sp. MZT7 and reveal degrading genes through genome analysis.</title>
        <authorList>
            <person name="Hao P."/>
            <person name="Gao Y."/>
        </authorList>
    </citation>
    <scope>NUCLEOTIDE SEQUENCE [LARGE SCALE GENOMIC DNA]</scope>
    <source>
        <strain evidence="1 2">MZT7</strain>
    </source>
</reference>
<accession>A0ABY3RQP4</accession>
<name>A0ABY3RQP4_9MICO</name>
<proteinExistence type="predicted"/>